<proteinExistence type="predicted"/>
<keyword evidence="1" id="KW-0812">Transmembrane</keyword>
<keyword evidence="1" id="KW-1133">Transmembrane helix</keyword>
<comment type="caution">
    <text evidence="2">The sequence shown here is derived from an EMBL/GenBank/DDBJ whole genome shotgun (WGS) entry which is preliminary data.</text>
</comment>
<feature type="transmembrane region" description="Helical" evidence="1">
    <location>
        <begin position="6"/>
        <end position="26"/>
    </location>
</feature>
<dbReference type="EMBL" id="VCKW01000029">
    <property type="protein sequence ID" value="TMR04753.1"/>
    <property type="molecule type" value="Genomic_DNA"/>
</dbReference>
<dbReference type="Proteomes" id="UP000309174">
    <property type="component" value="Unassembled WGS sequence"/>
</dbReference>
<evidence type="ECO:0000313" key="2">
    <source>
        <dbReference type="EMBL" id="TMR04753.1"/>
    </source>
</evidence>
<organism evidence="2 3">
    <name type="scientific">Actinomadura soli</name>
    <dbReference type="NCBI Taxonomy" id="2508997"/>
    <lineage>
        <taxon>Bacteria</taxon>
        <taxon>Bacillati</taxon>
        <taxon>Actinomycetota</taxon>
        <taxon>Actinomycetes</taxon>
        <taxon>Streptosporangiales</taxon>
        <taxon>Thermomonosporaceae</taxon>
        <taxon>Actinomadura</taxon>
    </lineage>
</organism>
<evidence type="ECO:0000256" key="1">
    <source>
        <dbReference type="SAM" id="Phobius"/>
    </source>
</evidence>
<dbReference type="RefSeq" id="WP_138644460.1">
    <property type="nucleotide sequence ID" value="NZ_VCKW01000029.1"/>
</dbReference>
<dbReference type="AlphaFoldDB" id="A0A5C4JGI9"/>
<accession>A0A5C4JGI9</accession>
<evidence type="ECO:0000313" key="3">
    <source>
        <dbReference type="Proteomes" id="UP000309174"/>
    </source>
</evidence>
<gene>
    <name evidence="2" type="ORF">ETD83_08200</name>
</gene>
<name>A0A5C4JGI9_9ACTN</name>
<protein>
    <submittedName>
        <fullName evidence="2">Uncharacterized protein</fullName>
    </submittedName>
</protein>
<sequence>MTRVKWWGTGLVALTLLVLWAGLPLLDKALGNGGRPLAPGTVVSVGTERDGVRPITLTIPHGGWALDEAETSLTGNAELTSEDVVVNLNVAVPLAPFDARELWDGLGRIVALGGRTRLGARPVPIVTAHGMTGLTGTITGRDRAGTAAVFATDTLGATVTAAGPPLAFRSLAPQVQAMVRTLTIAAPWTSETGP</sequence>
<dbReference type="OrthoDB" id="3473112at2"/>
<keyword evidence="3" id="KW-1185">Reference proteome</keyword>
<reference evidence="2 3" key="1">
    <citation type="submission" date="2019-05" db="EMBL/GenBank/DDBJ databases">
        <title>Draft genome sequence of Actinomadura sp. 14C53.</title>
        <authorList>
            <person name="Saricaoglu S."/>
            <person name="Isik K."/>
        </authorList>
    </citation>
    <scope>NUCLEOTIDE SEQUENCE [LARGE SCALE GENOMIC DNA]</scope>
    <source>
        <strain evidence="2 3">14C53</strain>
    </source>
</reference>
<keyword evidence="1" id="KW-0472">Membrane</keyword>